<comment type="caution">
    <text evidence="2">The sequence shown here is derived from an EMBL/GenBank/DDBJ whole genome shotgun (WGS) entry which is preliminary data.</text>
</comment>
<protein>
    <recommendedName>
        <fullName evidence="1">F-box domain-containing protein</fullName>
    </recommendedName>
</protein>
<evidence type="ECO:0000259" key="1">
    <source>
        <dbReference type="PROSITE" id="PS50181"/>
    </source>
</evidence>
<dbReference type="InterPro" id="IPR036047">
    <property type="entry name" value="F-box-like_dom_sf"/>
</dbReference>
<dbReference type="EMBL" id="LDEV01003588">
    <property type="protein sequence ID" value="KLJ05572.1"/>
    <property type="molecule type" value="Genomic_DNA"/>
</dbReference>
<keyword evidence="3" id="KW-1185">Reference proteome</keyword>
<dbReference type="STRING" id="2060906.A0A0H1B3I5"/>
<dbReference type="CDD" id="cd09917">
    <property type="entry name" value="F-box_SF"/>
    <property type="match status" value="1"/>
</dbReference>
<reference evidence="3" key="1">
    <citation type="journal article" date="2015" name="PLoS Genet.">
        <title>The dynamic genome and transcriptome of the human fungal pathogen Blastomyces and close relative Emmonsia.</title>
        <authorList>
            <person name="Munoz J.F."/>
            <person name="Gauthier G.M."/>
            <person name="Desjardins C.A."/>
            <person name="Gallo J.E."/>
            <person name="Holder J."/>
            <person name="Sullivan T.D."/>
            <person name="Marty A.J."/>
            <person name="Carmen J.C."/>
            <person name="Chen Z."/>
            <person name="Ding L."/>
            <person name="Gujja S."/>
            <person name="Magrini V."/>
            <person name="Misas E."/>
            <person name="Mitreva M."/>
            <person name="Priest M."/>
            <person name="Saif S."/>
            <person name="Whiston E.A."/>
            <person name="Young S."/>
            <person name="Zeng Q."/>
            <person name="Goldman W.E."/>
            <person name="Mardis E.R."/>
            <person name="Taylor J.W."/>
            <person name="McEwen J.G."/>
            <person name="Clay O.K."/>
            <person name="Klein B.S."/>
            <person name="Cuomo C.A."/>
        </authorList>
    </citation>
    <scope>NUCLEOTIDE SEQUENCE [LARGE SCALE GENOMIC DNA]</scope>
    <source>
        <strain evidence="3">UAMH 139</strain>
    </source>
</reference>
<dbReference type="PROSITE" id="PS50181">
    <property type="entry name" value="FBOX"/>
    <property type="match status" value="1"/>
</dbReference>
<gene>
    <name evidence="2" type="ORF">EMPG_10969</name>
</gene>
<dbReference type="AlphaFoldDB" id="A0A0H1B3I5"/>
<dbReference type="Gene3D" id="1.20.1280.50">
    <property type="match status" value="1"/>
</dbReference>
<evidence type="ECO:0000313" key="3">
    <source>
        <dbReference type="Proteomes" id="UP000053573"/>
    </source>
</evidence>
<feature type="domain" description="F-box" evidence="1">
    <location>
        <begin position="6"/>
        <end position="42"/>
    </location>
</feature>
<accession>A0A0H1B3I5</accession>
<proteinExistence type="predicted"/>
<dbReference type="Proteomes" id="UP000053573">
    <property type="component" value="Unassembled WGS sequence"/>
</dbReference>
<sequence>MDQSEGLQLDHLPAELLHQIFQDVEYRDRKSLRLVCRLFANVCIKYMTRSCTFSTTRDSLRKLKHMATHPIFSAYIEVLSLDCSLLVNIPSQRQFHSHLRFLNESTEQSRRQFSIYRPLLEAQDEMIRSREDLHTFKLAIPKFPRLATLRIYMGCFENGGRQMKEALAGNFSNVPHYAIRQSSACSVRQFMTLMSILSQQKVRLSVLEVGPLTYSVFEEDLEPVQEVFISLKRLVFYISAVEDTPWPPKAQASFSGSEAFCDVVGNGKAMRLLSVASQLTHLSISTEDAPFNKEANFKSFVAHYTWPQLKRLSIGNLVTSENDLIDFLRRHRLEELSVRSIILQGSWITALPAMREAASPTLDRAIAYEWITNEAGESWYLGRHPAKSIVGRDDETSLGLQVAYYLSKAPSGYPCPLTLGNMS</sequence>
<organism evidence="2 3">
    <name type="scientific">Blastomyces silverae</name>
    <dbReference type="NCBI Taxonomy" id="2060906"/>
    <lineage>
        <taxon>Eukaryota</taxon>
        <taxon>Fungi</taxon>
        <taxon>Dikarya</taxon>
        <taxon>Ascomycota</taxon>
        <taxon>Pezizomycotina</taxon>
        <taxon>Eurotiomycetes</taxon>
        <taxon>Eurotiomycetidae</taxon>
        <taxon>Onygenales</taxon>
        <taxon>Ajellomycetaceae</taxon>
        <taxon>Blastomyces</taxon>
    </lineage>
</organism>
<name>A0A0H1B3I5_9EURO</name>
<dbReference type="SUPFAM" id="SSF81383">
    <property type="entry name" value="F-box domain"/>
    <property type="match status" value="1"/>
</dbReference>
<dbReference type="Pfam" id="PF12937">
    <property type="entry name" value="F-box-like"/>
    <property type="match status" value="1"/>
</dbReference>
<evidence type="ECO:0000313" key="2">
    <source>
        <dbReference type="EMBL" id="KLJ05572.1"/>
    </source>
</evidence>
<dbReference type="InterPro" id="IPR001810">
    <property type="entry name" value="F-box_dom"/>
</dbReference>
<dbReference type="OrthoDB" id="5422579at2759"/>